<keyword evidence="1" id="KW-0472">Membrane</keyword>
<organism evidence="4 5">
    <name type="scientific">Martelella alba</name>
    <dbReference type="NCBI Taxonomy" id="2590451"/>
    <lineage>
        <taxon>Bacteria</taxon>
        <taxon>Pseudomonadati</taxon>
        <taxon>Pseudomonadota</taxon>
        <taxon>Alphaproteobacteria</taxon>
        <taxon>Hyphomicrobiales</taxon>
        <taxon>Aurantimonadaceae</taxon>
        <taxon>Martelella</taxon>
    </lineage>
</organism>
<dbReference type="Pfam" id="PF05228">
    <property type="entry name" value="CHASE4"/>
    <property type="match status" value="1"/>
</dbReference>
<dbReference type="RefSeq" id="WP_141147677.1">
    <property type="nucleotide sequence ID" value="NZ_VHLG01000002.1"/>
</dbReference>
<evidence type="ECO:0000259" key="2">
    <source>
        <dbReference type="PROSITE" id="PS50883"/>
    </source>
</evidence>
<dbReference type="EMBL" id="VHLG01000002">
    <property type="protein sequence ID" value="TPW32165.1"/>
    <property type="molecule type" value="Genomic_DNA"/>
</dbReference>
<dbReference type="SUPFAM" id="SSF141868">
    <property type="entry name" value="EAL domain-like"/>
    <property type="match status" value="1"/>
</dbReference>
<dbReference type="AlphaFoldDB" id="A0A506UG71"/>
<reference evidence="4 5" key="1">
    <citation type="submission" date="2019-06" db="EMBL/GenBank/DDBJ databases">
        <authorList>
            <person name="Li M."/>
        </authorList>
    </citation>
    <scope>NUCLEOTIDE SEQUENCE [LARGE SCALE GENOMIC DNA]</scope>
    <source>
        <strain evidence="4 5">BGMRC2036</strain>
    </source>
</reference>
<dbReference type="InterPro" id="IPR052155">
    <property type="entry name" value="Biofilm_reg_signaling"/>
</dbReference>
<evidence type="ECO:0000313" key="5">
    <source>
        <dbReference type="Proteomes" id="UP000318801"/>
    </source>
</evidence>
<feature type="transmembrane region" description="Helical" evidence="1">
    <location>
        <begin position="21"/>
        <end position="38"/>
    </location>
</feature>
<dbReference type="SMART" id="SM00052">
    <property type="entry name" value="EAL"/>
    <property type="match status" value="1"/>
</dbReference>
<dbReference type="SUPFAM" id="SSF55073">
    <property type="entry name" value="Nucleotide cyclase"/>
    <property type="match status" value="1"/>
</dbReference>
<dbReference type="PANTHER" id="PTHR44757">
    <property type="entry name" value="DIGUANYLATE CYCLASE DGCP"/>
    <property type="match status" value="1"/>
</dbReference>
<dbReference type="OrthoDB" id="9814202at2"/>
<accession>A0A506UG71</accession>
<sequence length="729" mass="80566">MTKQIETSSLSRFLLTRALPALIVTLAIGVGVLALLVWSSQQTDRISLDRQARLVELVVSKLQTETAHDQESATVWDDSVEQARAGDRDWLNSNLGQWMHDYFGIDGAYVLDPADRPIFAFTNGAMADPAVYFDIADNVAPLVKALREKMRAGDDSQVSDTVLSPGVSDLVVVRKHPAIVSVKPIVSDTGEITQAPGSEYFHVAVRFLDGSLIDELQNDYMFADLRFSWTPSSKSAESNQPLKSAEGKTIGYLVWHPYRPGSAVMASVVPVLVAVFLLALIMIAVFLIFHRRRAEELKESEEQIRYLALHDPLTGLPNRLHFNNEVDLALSMRRVQPIALVYLDLDRFKQVNDTLGHPMGDALIREFSQRLQAIVRPGDVIARIGGDEFTIMLRGDIEEINRLCEKMVDAARRPFEIDGNTVFVGVSIGAALAPVDGVDRVTLLRKADVALYYSKTTGRGRYSFFSDDMDHTIEQRRQTEADLRLAMLGDDQLQVHYQPIRSAQSRCTIGYEALLRWKHPERGMISPELFIPVAEETGLIEALGQRVLKEACRAAVNWPAMTIAVNVSGIELNNPDYAGRVHAVLAETGLLPERLELEITETTATGETDAAVENLKSLREAGIRIAIDDFGTGFSSLSRLQSLNVNRIKIDRSFVRGLGQGGDDEAIVRAIVDLAHAKGLKTTAEGVETPLQDEGLTQIGCDDLQGFLYSRPLPRHEVDRLPPGPAIIS</sequence>
<dbReference type="InterPro" id="IPR001633">
    <property type="entry name" value="EAL_dom"/>
</dbReference>
<evidence type="ECO:0000313" key="4">
    <source>
        <dbReference type="EMBL" id="TPW32165.1"/>
    </source>
</evidence>
<dbReference type="InterPro" id="IPR035919">
    <property type="entry name" value="EAL_sf"/>
</dbReference>
<gene>
    <name evidence="4" type="ORF">FJU08_03895</name>
</gene>
<comment type="caution">
    <text evidence="4">The sequence shown here is derived from an EMBL/GenBank/DDBJ whole genome shotgun (WGS) entry which is preliminary data.</text>
</comment>
<dbReference type="Gene3D" id="3.20.20.450">
    <property type="entry name" value="EAL domain"/>
    <property type="match status" value="1"/>
</dbReference>
<dbReference type="Pfam" id="PF00990">
    <property type="entry name" value="GGDEF"/>
    <property type="match status" value="1"/>
</dbReference>
<proteinExistence type="predicted"/>
<dbReference type="PROSITE" id="PS50883">
    <property type="entry name" value="EAL"/>
    <property type="match status" value="1"/>
</dbReference>
<dbReference type="Pfam" id="PF00563">
    <property type="entry name" value="EAL"/>
    <property type="match status" value="1"/>
</dbReference>
<dbReference type="PROSITE" id="PS50887">
    <property type="entry name" value="GGDEF"/>
    <property type="match status" value="1"/>
</dbReference>
<dbReference type="CDD" id="cd01948">
    <property type="entry name" value="EAL"/>
    <property type="match status" value="1"/>
</dbReference>
<dbReference type="Proteomes" id="UP000318801">
    <property type="component" value="Unassembled WGS sequence"/>
</dbReference>
<dbReference type="InterPro" id="IPR029787">
    <property type="entry name" value="Nucleotide_cyclase"/>
</dbReference>
<dbReference type="SMART" id="SM00267">
    <property type="entry name" value="GGDEF"/>
    <property type="match status" value="1"/>
</dbReference>
<dbReference type="NCBIfam" id="TIGR00254">
    <property type="entry name" value="GGDEF"/>
    <property type="match status" value="1"/>
</dbReference>
<keyword evidence="1" id="KW-1133">Transmembrane helix</keyword>
<feature type="domain" description="GGDEF" evidence="3">
    <location>
        <begin position="336"/>
        <end position="467"/>
    </location>
</feature>
<dbReference type="Gene3D" id="3.30.70.270">
    <property type="match status" value="1"/>
</dbReference>
<feature type="transmembrane region" description="Helical" evidence="1">
    <location>
        <begin position="268"/>
        <end position="289"/>
    </location>
</feature>
<feature type="domain" description="EAL" evidence="2">
    <location>
        <begin position="476"/>
        <end position="726"/>
    </location>
</feature>
<evidence type="ECO:0000259" key="3">
    <source>
        <dbReference type="PROSITE" id="PS50887"/>
    </source>
</evidence>
<dbReference type="CDD" id="cd01949">
    <property type="entry name" value="GGDEF"/>
    <property type="match status" value="1"/>
</dbReference>
<dbReference type="InterPro" id="IPR043128">
    <property type="entry name" value="Rev_trsase/Diguanyl_cyclase"/>
</dbReference>
<keyword evidence="1" id="KW-0812">Transmembrane</keyword>
<dbReference type="InterPro" id="IPR000160">
    <property type="entry name" value="GGDEF_dom"/>
</dbReference>
<dbReference type="PANTHER" id="PTHR44757:SF2">
    <property type="entry name" value="BIOFILM ARCHITECTURE MAINTENANCE PROTEIN MBAA"/>
    <property type="match status" value="1"/>
</dbReference>
<name>A0A506UG71_9HYPH</name>
<protein>
    <submittedName>
        <fullName evidence="4">EAL domain-containing protein</fullName>
    </submittedName>
</protein>
<dbReference type="InterPro" id="IPR007892">
    <property type="entry name" value="CHASE4"/>
</dbReference>
<evidence type="ECO:0000256" key="1">
    <source>
        <dbReference type="SAM" id="Phobius"/>
    </source>
</evidence>
<keyword evidence="5" id="KW-1185">Reference proteome</keyword>